<accession>A0A4R3K744</accession>
<dbReference type="Pfam" id="PF08544">
    <property type="entry name" value="GHMP_kinases_C"/>
    <property type="match status" value="1"/>
</dbReference>
<dbReference type="EC" id="2.7.1.39" evidence="3 13"/>
<dbReference type="NCBIfam" id="TIGR00191">
    <property type="entry name" value="thrB"/>
    <property type="match status" value="1"/>
</dbReference>
<evidence type="ECO:0000259" key="14">
    <source>
        <dbReference type="Pfam" id="PF00288"/>
    </source>
</evidence>
<dbReference type="Pfam" id="PF00288">
    <property type="entry name" value="GHMP_kinases_N"/>
    <property type="match status" value="1"/>
</dbReference>
<evidence type="ECO:0000256" key="1">
    <source>
        <dbReference type="ARBA" id="ARBA00005015"/>
    </source>
</evidence>
<dbReference type="SUPFAM" id="SSF54211">
    <property type="entry name" value="Ribosomal protein S5 domain 2-like"/>
    <property type="match status" value="1"/>
</dbReference>
<evidence type="ECO:0000259" key="15">
    <source>
        <dbReference type="Pfam" id="PF08544"/>
    </source>
</evidence>
<keyword evidence="13" id="KW-0963">Cytoplasm</keyword>
<evidence type="ECO:0000256" key="4">
    <source>
        <dbReference type="ARBA" id="ARBA00017858"/>
    </source>
</evidence>
<dbReference type="AlphaFoldDB" id="A0A4R3K744"/>
<dbReference type="GO" id="GO:0005737">
    <property type="term" value="C:cytoplasm"/>
    <property type="evidence" value="ECO:0007669"/>
    <property type="project" value="UniProtKB-SubCell"/>
</dbReference>
<dbReference type="PRINTS" id="PR00958">
    <property type="entry name" value="HOMSERKINASE"/>
</dbReference>
<comment type="pathway">
    <text evidence="1 13">Amino-acid biosynthesis; L-threonine biosynthesis; L-threonine from L-aspartate: step 4/5.</text>
</comment>
<feature type="domain" description="GHMP kinase C-terminal" evidence="15">
    <location>
        <begin position="223"/>
        <end position="273"/>
    </location>
</feature>
<dbReference type="GO" id="GO:0005524">
    <property type="term" value="F:ATP binding"/>
    <property type="evidence" value="ECO:0007669"/>
    <property type="project" value="UniProtKB-UniRule"/>
</dbReference>
<dbReference type="InterPro" id="IPR000870">
    <property type="entry name" value="Homoserine_kinase"/>
</dbReference>
<dbReference type="InterPro" id="IPR020568">
    <property type="entry name" value="Ribosomal_Su5_D2-typ_SF"/>
</dbReference>
<sequence length="314" mass="34691">MIGREKTIHVKVPGSSANLGPGFDSLGLALPLYLSVRVKRADRDSIKVYGDHLASLPLDSTNLIYQTMSYFYQKENQELPPVAIEIESEIPLSRGLGSSGAAIVAGLLAANELMGSRKSKEEILQYATELEGHADNVAASLFGGLVVTAWDGKTAKAEHFPLTDQLQVLLAIPNYTLSTNTARKTIPETIPLRDAAFNIGHSTLLITYLLTGQYDKIPFAMKDRLHQPYRQTAVKGLERIVSEVDQNRLWGAALSGAGPTLILFIHPNQKRVAKEYMMQIAREEGVEFQLKFCSIENEGAKLEILWENERISIQ</sequence>
<dbReference type="GO" id="GO:0009088">
    <property type="term" value="P:threonine biosynthetic process"/>
    <property type="evidence" value="ECO:0007669"/>
    <property type="project" value="UniProtKB-UniRule"/>
</dbReference>
<dbReference type="RefSeq" id="WP_132770446.1">
    <property type="nucleotide sequence ID" value="NZ_SMAB01000025.1"/>
</dbReference>
<protein>
    <recommendedName>
        <fullName evidence="4 13">Homoserine kinase</fullName>
        <shortName evidence="13">HK</shortName>
        <shortName evidence="13">HSK</shortName>
        <ecNumber evidence="3 13">2.7.1.39</ecNumber>
    </recommendedName>
</protein>
<dbReference type="InterPro" id="IPR013750">
    <property type="entry name" value="GHMP_kinase_C_dom"/>
</dbReference>
<comment type="function">
    <text evidence="12 13">Catalyzes the ATP-dependent phosphorylation of L-homoserine to L-homoserine phosphate.</text>
</comment>
<keyword evidence="7 13" id="KW-0791">Threonine biosynthesis</keyword>
<dbReference type="UniPathway" id="UPA00050">
    <property type="reaction ID" value="UER00064"/>
</dbReference>
<dbReference type="GO" id="GO:0004413">
    <property type="term" value="F:homoserine kinase activity"/>
    <property type="evidence" value="ECO:0007669"/>
    <property type="project" value="UniProtKB-UniRule"/>
</dbReference>
<reference evidence="16 17" key="1">
    <citation type="submission" date="2019-03" db="EMBL/GenBank/DDBJ databases">
        <title>Genomic Encyclopedia of Type Strains, Phase IV (KMG-IV): sequencing the most valuable type-strain genomes for metagenomic binning, comparative biology and taxonomic classification.</title>
        <authorList>
            <person name="Goeker M."/>
        </authorList>
    </citation>
    <scope>NUCLEOTIDE SEQUENCE [LARGE SCALE GENOMIC DNA]</scope>
    <source>
        <strain evidence="16 17">DSM 23802</strain>
    </source>
</reference>
<evidence type="ECO:0000256" key="3">
    <source>
        <dbReference type="ARBA" id="ARBA00012078"/>
    </source>
</evidence>
<evidence type="ECO:0000256" key="11">
    <source>
        <dbReference type="ARBA" id="ARBA00049375"/>
    </source>
</evidence>
<keyword evidence="8 13" id="KW-0547">Nucleotide-binding</keyword>
<dbReference type="Proteomes" id="UP000295788">
    <property type="component" value="Unassembled WGS sequence"/>
</dbReference>
<feature type="domain" description="GHMP kinase N-terminal" evidence="14">
    <location>
        <begin position="62"/>
        <end position="144"/>
    </location>
</feature>
<comment type="similarity">
    <text evidence="2 13">Belongs to the GHMP kinase family. Homoserine kinase subfamily.</text>
</comment>
<evidence type="ECO:0000256" key="13">
    <source>
        <dbReference type="HAMAP-Rule" id="MF_00384"/>
    </source>
</evidence>
<evidence type="ECO:0000256" key="10">
    <source>
        <dbReference type="ARBA" id="ARBA00022840"/>
    </source>
</evidence>
<dbReference type="SUPFAM" id="SSF55060">
    <property type="entry name" value="GHMP Kinase, C-terminal domain"/>
    <property type="match status" value="1"/>
</dbReference>
<keyword evidence="17" id="KW-1185">Reference proteome</keyword>
<dbReference type="InterPro" id="IPR006204">
    <property type="entry name" value="GHMP_kinase_N_dom"/>
</dbReference>
<dbReference type="OrthoDB" id="9769912at2"/>
<dbReference type="PROSITE" id="PS00627">
    <property type="entry name" value="GHMP_KINASES_ATP"/>
    <property type="match status" value="1"/>
</dbReference>
<evidence type="ECO:0000313" key="16">
    <source>
        <dbReference type="EMBL" id="TCS78766.1"/>
    </source>
</evidence>
<keyword evidence="5 13" id="KW-0028">Amino-acid biosynthesis</keyword>
<dbReference type="InterPro" id="IPR006203">
    <property type="entry name" value="GHMP_knse_ATP-bd_CS"/>
</dbReference>
<evidence type="ECO:0000313" key="17">
    <source>
        <dbReference type="Proteomes" id="UP000295788"/>
    </source>
</evidence>
<dbReference type="PIRSF" id="PIRSF000676">
    <property type="entry name" value="Homoser_kin"/>
    <property type="match status" value="1"/>
</dbReference>
<dbReference type="InterPro" id="IPR014721">
    <property type="entry name" value="Ribsml_uS5_D2-typ_fold_subgr"/>
</dbReference>
<evidence type="ECO:0000256" key="8">
    <source>
        <dbReference type="ARBA" id="ARBA00022741"/>
    </source>
</evidence>
<dbReference type="Gene3D" id="3.30.70.890">
    <property type="entry name" value="GHMP kinase, C-terminal domain"/>
    <property type="match status" value="1"/>
</dbReference>
<evidence type="ECO:0000256" key="2">
    <source>
        <dbReference type="ARBA" id="ARBA00007370"/>
    </source>
</evidence>
<organism evidence="16 17">
    <name type="scientific">Tepidibacillus fermentans</name>
    <dbReference type="NCBI Taxonomy" id="1281767"/>
    <lineage>
        <taxon>Bacteria</taxon>
        <taxon>Bacillati</taxon>
        <taxon>Bacillota</taxon>
        <taxon>Bacilli</taxon>
        <taxon>Bacillales</taxon>
        <taxon>Bacillaceae</taxon>
        <taxon>Tepidibacillus</taxon>
    </lineage>
</organism>
<name>A0A4R3K744_9BACI</name>
<comment type="subcellular location">
    <subcellularLocation>
        <location evidence="13">Cytoplasm</location>
    </subcellularLocation>
</comment>
<proteinExistence type="inferred from homology"/>
<evidence type="ECO:0000256" key="5">
    <source>
        <dbReference type="ARBA" id="ARBA00022605"/>
    </source>
</evidence>
<evidence type="ECO:0000256" key="7">
    <source>
        <dbReference type="ARBA" id="ARBA00022697"/>
    </source>
</evidence>
<evidence type="ECO:0000256" key="9">
    <source>
        <dbReference type="ARBA" id="ARBA00022777"/>
    </source>
</evidence>
<dbReference type="PANTHER" id="PTHR20861">
    <property type="entry name" value="HOMOSERINE/4-DIPHOSPHOCYTIDYL-2-C-METHYL-D-ERYTHRITOL KINASE"/>
    <property type="match status" value="1"/>
</dbReference>
<dbReference type="InterPro" id="IPR036554">
    <property type="entry name" value="GHMP_kinase_C_sf"/>
</dbReference>
<dbReference type="HAMAP" id="MF_00384">
    <property type="entry name" value="Homoser_kinase"/>
    <property type="match status" value="1"/>
</dbReference>
<gene>
    <name evidence="13" type="primary">thrB</name>
    <name evidence="16" type="ORF">EDD72_12510</name>
</gene>
<comment type="caution">
    <text evidence="16">The sequence shown here is derived from an EMBL/GenBank/DDBJ whole genome shotgun (WGS) entry which is preliminary data.</text>
</comment>
<evidence type="ECO:0000256" key="6">
    <source>
        <dbReference type="ARBA" id="ARBA00022679"/>
    </source>
</evidence>
<dbReference type="EMBL" id="SMAB01000025">
    <property type="protein sequence ID" value="TCS78766.1"/>
    <property type="molecule type" value="Genomic_DNA"/>
</dbReference>
<evidence type="ECO:0000256" key="12">
    <source>
        <dbReference type="ARBA" id="ARBA00049954"/>
    </source>
</evidence>
<comment type="catalytic activity">
    <reaction evidence="11 13">
        <text>L-homoserine + ATP = O-phospho-L-homoserine + ADP + H(+)</text>
        <dbReference type="Rhea" id="RHEA:13985"/>
        <dbReference type="ChEBI" id="CHEBI:15378"/>
        <dbReference type="ChEBI" id="CHEBI:30616"/>
        <dbReference type="ChEBI" id="CHEBI:57476"/>
        <dbReference type="ChEBI" id="CHEBI:57590"/>
        <dbReference type="ChEBI" id="CHEBI:456216"/>
        <dbReference type="EC" id="2.7.1.39"/>
    </reaction>
</comment>
<keyword evidence="9 13" id="KW-0418">Kinase</keyword>
<dbReference type="PANTHER" id="PTHR20861:SF1">
    <property type="entry name" value="HOMOSERINE KINASE"/>
    <property type="match status" value="1"/>
</dbReference>
<keyword evidence="6 13" id="KW-0808">Transferase</keyword>
<feature type="binding site" evidence="13">
    <location>
        <begin position="91"/>
        <end position="101"/>
    </location>
    <ligand>
        <name>ATP</name>
        <dbReference type="ChEBI" id="CHEBI:30616"/>
    </ligand>
</feature>
<dbReference type="Gene3D" id="3.30.230.10">
    <property type="match status" value="1"/>
</dbReference>
<keyword evidence="10 13" id="KW-0067">ATP-binding</keyword>